<evidence type="ECO:0000313" key="2">
    <source>
        <dbReference type="Proteomes" id="UP001566132"/>
    </source>
</evidence>
<accession>A0ABD1E4C6</accession>
<dbReference type="EMBL" id="JBDJPC010000016">
    <property type="protein sequence ID" value="KAL1487901.1"/>
    <property type="molecule type" value="Genomic_DNA"/>
</dbReference>
<proteinExistence type="predicted"/>
<organism evidence="1 2">
    <name type="scientific">Hypothenemus hampei</name>
    <name type="common">Coffee berry borer</name>
    <dbReference type="NCBI Taxonomy" id="57062"/>
    <lineage>
        <taxon>Eukaryota</taxon>
        <taxon>Metazoa</taxon>
        <taxon>Ecdysozoa</taxon>
        <taxon>Arthropoda</taxon>
        <taxon>Hexapoda</taxon>
        <taxon>Insecta</taxon>
        <taxon>Pterygota</taxon>
        <taxon>Neoptera</taxon>
        <taxon>Endopterygota</taxon>
        <taxon>Coleoptera</taxon>
        <taxon>Polyphaga</taxon>
        <taxon>Cucujiformia</taxon>
        <taxon>Curculionidae</taxon>
        <taxon>Scolytinae</taxon>
        <taxon>Hypothenemus</taxon>
    </lineage>
</organism>
<reference evidence="1 2" key="1">
    <citation type="submission" date="2024-05" db="EMBL/GenBank/DDBJ databases">
        <title>Genetic variation in Jamaican populations of the coffee berry borer (Hypothenemus hampei).</title>
        <authorList>
            <person name="Errbii M."/>
            <person name="Myrie A."/>
        </authorList>
    </citation>
    <scope>NUCLEOTIDE SEQUENCE [LARGE SCALE GENOMIC DNA]</scope>
    <source>
        <strain evidence="1">JA-Hopewell-2020-01-JO</strain>
        <tissue evidence="1">Whole body</tissue>
    </source>
</reference>
<protein>
    <submittedName>
        <fullName evidence="1">Uncharacterized protein</fullName>
    </submittedName>
</protein>
<dbReference type="Proteomes" id="UP001566132">
    <property type="component" value="Unassembled WGS sequence"/>
</dbReference>
<name>A0ABD1E4C6_HYPHA</name>
<gene>
    <name evidence="1" type="ORF">ABEB36_015286</name>
</gene>
<dbReference type="AlphaFoldDB" id="A0ABD1E4C6"/>
<sequence length="224" mass="25990">MRSYISQSLCRKLQLPVERTNISIQGLNQTKSQVPLQTLIKIESMHSKLFANLPVLVIPKITEILPVNVNLKNISIPDAIINKSANPHFEKKCKIDILLMARSHDSSIVDQVQIDQQKRNRLGASETLLKELALEDKEAYRNHLRMSEEKFDELLLKIKNHVKKQDTVMRQAISPKLKLQITLRFGYRGLILNAYFHIPSAQKYNFQLLDGNLYSNMRCFTRFY</sequence>
<keyword evidence="2" id="KW-1185">Reference proteome</keyword>
<evidence type="ECO:0000313" key="1">
    <source>
        <dbReference type="EMBL" id="KAL1487901.1"/>
    </source>
</evidence>
<comment type="caution">
    <text evidence="1">The sequence shown here is derived from an EMBL/GenBank/DDBJ whole genome shotgun (WGS) entry which is preliminary data.</text>
</comment>